<evidence type="ECO:0000313" key="2">
    <source>
        <dbReference type="EMBL" id="ANU59661.1"/>
    </source>
</evidence>
<keyword evidence="2" id="KW-0238">DNA-binding</keyword>
<dbReference type="InterPro" id="IPR041657">
    <property type="entry name" value="HTH_17"/>
</dbReference>
<organism evidence="2 3">
    <name type="scientific">Bacteroides caecimuris</name>
    <dbReference type="NCBI Taxonomy" id="1796613"/>
    <lineage>
        <taxon>Bacteria</taxon>
        <taxon>Pseudomonadati</taxon>
        <taxon>Bacteroidota</taxon>
        <taxon>Bacteroidia</taxon>
        <taxon>Bacteroidales</taxon>
        <taxon>Bacteroidaceae</taxon>
        <taxon>Bacteroides</taxon>
    </lineage>
</organism>
<dbReference type="AlphaFoldDB" id="A0A1C7H778"/>
<protein>
    <submittedName>
        <fullName evidence="2">DNA-binding protein</fullName>
    </submittedName>
</protein>
<dbReference type="EMBL" id="CP015401">
    <property type="protein sequence ID" value="ANU59661.1"/>
    <property type="molecule type" value="Genomic_DNA"/>
</dbReference>
<gene>
    <name evidence="2" type="ORF">A4V03_03920</name>
</gene>
<dbReference type="OrthoDB" id="1028798at2"/>
<dbReference type="InterPro" id="IPR009061">
    <property type="entry name" value="DNA-bd_dom_put_sf"/>
</dbReference>
<reference evidence="3" key="1">
    <citation type="submission" date="2016-04" db="EMBL/GenBank/DDBJ databases">
        <title>Complete Genome Sequences of Twelve Strains of a Stable Defined Moderately Diverse Mouse Microbiota 2 (sDMDMm2).</title>
        <authorList>
            <person name="Uchimura Y."/>
            <person name="Wyss M."/>
            <person name="Brugiroux S."/>
            <person name="Limenitakis J.P."/>
            <person name="Stecher B."/>
            <person name="McCoy K.D."/>
            <person name="Macpherson A.J."/>
        </authorList>
    </citation>
    <scope>NUCLEOTIDE SEQUENCE [LARGE SCALE GENOMIC DNA]</scope>
    <source>
        <strain evidence="3">I48</strain>
    </source>
</reference>
<proteinExistence type="predicted"/>
<dbReference type="GO" id="GO:0003677">
    <property type="term" value="F:DNA binding"/>
    <property type="evidence" value="ECO:0007669"/>
    <property type="project" value="UniProtKB-KW"/>
</dbReference>
<dbReference type="GeneID" id="82186274"/>
<name>A0A1C7H778_9BACE</name>
<dbReference type="KEGG" id="bcae:A4V03_03920"/>
<dbReference type="RefSeq" id="WP_065540274.1">
    <property type="nucleotide sequence ID" value="NZ_CP015401.2"/>
</dbReference>
<dbReference type="Pfam" id="PF12728">
    <property type="entry name" value="HTH_17"/>
    <property type="match status" value="1"/>
</dbReference>
<dbReference type="SUPFAM" id="SSF46955">
    <property type="entry name" value="Putative DNA-binding domain"/>
    <property type="match status" value="1"/>
</dbReference>
<feature type="domain" description="Helix-turn-helix" evidence="1">
    <location>
        <begin position="40"/>
        <end position="88"/>
    </location>
</feature>
<sequence length="94" mass="10903">MEIVIIEREAFETFMAEVSALTEKVDRLCARGTERRLKKWMDGEDVCRLLRLSPKTLQSMRDRGIVACSQVGRKFYYRSEDVVRLVSEKQEGAS</sequence>
<dbReference type="Proteomes" id="UP000092631">
    <property type="component" value="Chromosome"/>
</dbReference>
<dbReference type="PANTHER" id="PTHR34585:SF22">
    <property type="entry name" value="HELIX-TURN-HELIX DOMAIN-CONTAINING PROTEIN"/>
    <property type="match status" value="1"/>
</dbReference>
<evidence type="ECO:0000259" key="1">
    <source>
        <dbReference type="Pfam" id="PF12728"/>
    </source>
</evidence>
<evidence type="ECO:0000313" key="3">
    <source>
        <dbReference type="Proteomes" id="UP000092631"/>
    </source>
</evidence>
<dbReference type="PANTHER" id="PTHR34585">
    <property type="match status" value="1"/>
</dbReference>
<accession>A0A1C7H778</accession>
<keyword evidence="3" id="KW-1185">Reference proteome</keyword>